<organism evidence="2">
    <name type="scientific">Sesamum latifolium</name>
    <dbReference type="NCBI Taxonomy" id="2727402"/>
    <lineage>
        <taxon>Eukaryota</taxon>
        <taxon>Viridiplantae</taxon>
        <taxon>Streptophyta</taxon>
        <taxon>Embryophyta</taxon>
        <taxon>Tracheophyta</taxon>
        <taxon>Spermatophyta</taxon>
        <taxon>Magnoliopsida</taxon>
        <taxon>eudicotyledons</taxon>
        <taxon>Gunneridae</taxon>
        <taxon>Pentapetalae</taxon>
        <taxon>asterids</taxon>
        <taxon>lamiids</taxon>
        <taxon>Lamiales</taxon>
        <taxon>Pedaliaceae</taxon>
        <taxon>Sesamum</taxon>
    </lineage>
</organism>
<dbReference type="Gene3D" id="3.40.50.1820">
    <property type="entry name" value="alpha/beta hydrolase"/>
    <property type="match status" value="1"/>
</dbReference>
<feature type="domain" description="Retrotransposon Copia-like N-terminal" evidence="1">
    <location>
        <begin position="111"/>
        <end position="155"/>
    </location>
</feature>
<reference evidence="2" key="2">
    <citation type="journal article" date="2024" name="Plant">
        <title>Genomic evolution and insights into agronomic trait innovations of Sesamum species.</title>
        <authorList>
            <person name="Miao H."/>
            <person name="Wang L."/>
            <person name="Qu L."/>
            <person name="Liu H."/>
            <person name="Sun Y."/>
            <person name="Le M."/>
            <person name="Wang Q."/>
            <person name="Wei S."/>
            <person name="Zheng Y."/>
            <person name="Lin W."/>
            <person name="Duan Y."/>
            <person name="Cao H."/>
            <person name="Xiong S."/>
            <person name="Wang X."/>
            <person name="Wei L."/>
            <person name="Li C."/>
            <person name="Ma Q."/>
            <person name="Ju M."/>
            <person name="Zhao R."/>
            <person name="Li G."/>
            <person name="Mu C."/>
            <person name="Tian Q."/>
            <person name="Mei H."/>
            <person name="Zhang T."/>
            <person name="Gao T."/>
            <person name="Zhang H."/>
        </authorList>
    </citation>
    <scope>NUCLEOTIDE SEQUENCE</scope>
    <source>
        <strain evidence="2">KEN1</strain>
    </source>
</reference>
<gene>
    <name evidence="2" type="ORF">Slati_4296500</name>
</gene>
<dbReference type="InterPro" id="IPR029472">
    <property type="entry name" value="Copia-like_N"/>
</dbReference>
<dbReference type="AlphaFoldDB" id="A0AAW2TD52"/>
<evidence type="ECO:0000313" key="2">
    <source>
        <dbReference type="EMBL" id="KAL0402666.1"/>
    </source>
</evidence>
<dbReference type="Pfam" id="PF14244">
    <property type="entry name" value="Retrotran_gag_3"/>
    <property type="match status" value="1"/>
</dbReference>
<dbReference type="EMBL" id="JACGWN010000015">
    <property type="protein sequence ID" value="KAL0402666.1"/>
    <property type="molecule type" value="Genomic_DNA"/>
</dbReference>
<dbReference type="PANTHER" id="PTHR37610:SF40">
    <property type="entry name" value="OS01G0909600 PROTEIN"/>
    <property type="match status" value="1"/>
</dbReference>
<evidence type="ECO:0000259" key="1">
    <source>
        <dbReference type="Pfam" id="PF14244"/>
    </source>
</evidence>
<protein>
    <submittedName>
        <fullName evidence="2">Phospholipase A(1) LCAT3</fullName>
    </submittedName>
</protein>
<dbReference type="PANTHER" id="PTHR37610">
    <property type="entry name" value="CCHC-TYPE DOMAIN-CONTAINING PROTEIN"/>
    <property type="match status" value="1"/>
</dbReference>
<feature type="non-terminal residue" evidence="2">
    <location>
        <position position="1"/>
    </location>
</feature>
<sequence length="196" mass="21929">PEYSYVDGDGTVPSESAMADKFDAVERVGVSASHRGLLKDENVFQLIKKWLGVSEKATSFLREGLCILVLMLSVIQTLDCCENDGDSPNRNATQRPTEETNQYDKDVLYIHPSEHSSLALLSSPLDGTNFLAWRRVVYVSLGTKMKLGFVDGSIPRTAFGSTNFKQWRRVDLVVTSWIWNSISNDMVEVFMYCASS</sequence>
<reference evidence="2" key="1">
    <citation type="submission" date="2020-06" db="EMBL/GenBank/DDBJ databases">
        <authorList>
            <person name="Li T."/>
            <person name="Hu X."/>
            <person name="Zhang T."/>
            <person name="Song X."/>
            <person name="Zhang H."/>
            <person name="Dai N."/>
            <person name="Sheng W."/>
            <person name="Hou X."/>
            <person name="Wei L."/>
        </authorList>
    </citation>
    <scope>NUCLEOTIDE SEQUENCE</scope>
    <source>
        <strain evidence="2">KEN1</strain>
        <tissue evidence="2">Leaf</tissue>
    </source>
</reference>
<proteinExistence type="predicted"/>
<dbReference type="InterPro" id="IPR029058">
    <property type="entry name" value="AB_hydrolase_fold"/>
</dbReference>
<name>A0AAW2TD52_9LAMI</name>
<accession>A0AAW2TD52</accession>
<comment type="caution">
    <text evidence="2">The sequence shown here is derived from an EMBL/GenBank/DDBJ whole genome shotgun (WGS) entry which is preliminary data.</text>
</comment>